<evidence type="ECO:0000313" key="3">
    <source>
        <dbReference type="Proteomes" id="UP000230002"/>
    </source>
</evidence>
<name>A0A2G8S0J1_9APHY</name>
<dbReference type="STRING" id="1077348.A0A2G8S0J1"/>
<reference evidence="2 3" key="1">
    <citation type="journal article" date="2015" name="Sci. Rep.">
        <title>Chromosome-level genome map provides insights into diverse defense mechanisms in the medicinal fungus Ganoderma sinense.</title>
        <authorList>
            <person name="Zhu Y."/>
            <person name="Xu J."/>
            <person name="Sun C."/>
            <person name="Zhou S."/>
            <person name="Xu H."/>
            <person name="Nelson D.R."/>
            <person name="Qian J."/>
            <person name="Song J."/>
            <person name="Luo H."/>
            <person name="Xiang L."/>
            <person name="Li Y."/>
            <person name="Xu Z."/>
            <person name="Ji A."/>
            <person name="Wang L."/>
            <person name="Lu S."/>
            <person name="Hayward A."/>
            <person name="Sun W."/>
            <person name="Li X."/>
            <person name="Schwartz D.C."/>
            <person name="Wang Y."/>
            <person name="Chen S."/>
        </authorList>
    </citation>
    <scope>NUCLEOTIDE SEQUENCE [LARGE SCALE GENOMIC DNA]</scope>
    <source>
        <strain evidence="2 3">ZZ0214-1</strain>
    </source>
</reference>
<organism evidence="2 3">
    <name type="scientific">Ganoderma sinense ZZ0214-1</name>
    <dbReference type="NCBI Taxonomy" id="1077348"/>
    <lineage>
        <taxon>Eukaryota</taxon>
        <taxon>Fungi</taxon>
        <taxon>Dikarya</taxon>
        <taxon>Basidiomycota</taxon>
        <taxon>Agaricomycotina</taxon>
        <taxon>Agaricomycetes</taxon>
        <taxon>Polyporales</taxon>
        <taxon>Polyporaceae</taxon>
        <taxon>Ganoderma</taxon>
    </lineage>
</organism>
<accession>A0A2G8S0J1</accession>
<dbReference type="OrthoDB" id="432970at2759"/>
<evidence type="ECO:0000259" key="1">
    <source>
        <dbReference type="Pfam" id="PF14737"/>
    </source>
</evidence>
<dbReference type="InterPro" id="IPR027974">
    <property type="entry name" value="DUF4470"/>
</dbReference>
<comment type="caution">
    <text evidence="2">The sequence shown here is derived from an EMBL/GenBank/DDBJ whole genome shotgun (WGS) entry which is preliminary data.</text>
</comment>
<gene>
    <name evidence="2" type="ORF">GSI_10207</name>
</gene>
<evidence type="ECO:0000313" key="2">
    <source>
        <dbReference type="EMBL" id="PIL27068.1"/>
    </source>
</evidence>
<dbReference type="Proteomes" id="UP000230002">
    <property type="component" value="Unassembled WGS sequence"/>
</dbReference>
<sequence length="1520" mass="168226">MALPLYLPGLYQFYPIGNSPPVSLTRDLPPDVSANILLLPCGDPRNILYTVFCEKPNTLRKKLDFTCCDYDPGVLARNILLLTMIMDRIAEPTMWNVFFHFYLDIDSRSTLVAQSQKLASYASLEAWRESLYATIIRIGTDHTFSELRRYWELYVDFYHPSKLHRLETLRTKLDDGSREYTATAPKDNIFAIRSAGTLLLHSQASSLFSEEQRRYWETGTSFTDKTRLAASTHPNSTFLYSRGGEGFYVSPNTNPIIPFHHDPFFGNAGDRTLTLAGLVDFAHSQFRAWCSAFQNITTAATRKAPGTFITTRFILGDALAVASALRDFPKNPTIASGIARRHPLAASTVAPWTACPMELNLEEYTNFGAPARFDVIDTSNVFDYLGLLNLFVAVAPLLSRSPSSVLYTETFTLISSSPSIEFDATLFASLSVIAVLMDLAPVDVLSGFTTECDTHELAITYLRSKNKDVFHRRFTWKRPCSGDPSAYPDGGPCPHVLFETDQLGRLLHNVYRDMFRIEDSTLTPILRRAVASSGSNDAVERALVQGIFVHPSREAFVAFLSFVRASLQISEEQWSDVIRSFLDIRSETKPDFDKLRDSDLHAQLYRYGLYTIPKLDSPSSTSTTVVPGRLSYWPNIPPLIRVFFTVPRANFAKLEDALVAANRTPNVWLHCVIDFGLEEDPHFFQSLNAAYGTLVDTGTAGQPDLSFQEDCDGHSNGADLIFSFVVPSHILADRQAGSIAIIRLLVRGEPNTVPSLIPILGIPLCVFSAHLEDTDCVHLLPEQPLPLLSLPDPPVRVEPDEMVSARYQPSVRVELDNAARKVASLTAKIEITDVTAKTAFAGGAMPSVSQCSPCTVEVVLGGRTQTIAFPVPIVGSQRKLRLARKSSYIEVVVPVAIPFLEPDGLKVSRFPVVGVNGSLVPWNVHRVFLDQLPTLDKTNFSMEELDMWYAPHLSWQHSLRERTLRASKDPAHAHSDALVNLKKTILDIMMHAAAPDSHIRGPSRRVYGLRHSVRQHTDTFLFVDKLRFDVAASTFVCDAFVLAVSLEVLPHISHAVQSLVTQGIMSLPVHAGRGSQDPHSEMRAWKALLPALVERCRMTWAHGADCEYRVVQPDGSVRWRVPRELPAVPGDQGDPLCSCGRGKGVEGTGMVKDRVWRKFAPYVTRIALSPLFGVSHVEQILESQDMYPNQKQRPVDTGPASAPNLAVYPVGSNGIHAGRNSALEGSKDLKLAETLRRALSSESPACTIQVVLGGRTQTLAYPMPIVGSRRKLRRALVPVTILFPEPDGLKLNPLPVLHANGSLVSWNVRSIFLDQLPTLDRRNVSTTHLADWNHPHLSWQLSHRECAVWVSADPAHSHSDALVNVKQTIKTIMLYIASLGMEGVPPRVFALQHSVRKDTDTFPIVDKPHHDIVAHAIVCAAFVPSASLEILPHGDPAPHLAGDAVPRRATPVGSVHWRIPRELPAVPGDRGDPLCSCGRGKDVEGTGMVKDRVWRKFAPYVTRIALSPLFGVGLGCHQNF</sequence>
<feature type="domain" description="DUF4470" evidence="1">
    <location>
        <begin position="15"/>
        <end position="103"/>
    </location>
</feature>
<dbReference type="Pfam" id="PF14737">
    <property type="entry name" value="DUF4470"/>
    <property type="match status" value="1"/>
</dbReference>
<dbReference type="EMBL" id="AYKW01000034">
    <property type="protein sequence ID" value="PIL27068.1"/>
    <property type="molecule type" value="Genomic_DNA"/>
</dbReference>
<proteinExistence type="predicted"/>
<keyword evidence="3" id="KW-1185">Reference proteome</keyword>
<protein>
    <recommendedName>
        <fullName evidence="1">DUF4470 domain-containing protein</fullName>
    </recommendedName>
</protein>